<evidence type="ECO:0000256" key="4">
    <source>
        <dbReference type="ARBA" id="ARBA00022824"/>
    </source>
</evidence>
<keyword evidence="8 12" id="KW-0560">Oxidoreductase</keyword>
<feature type="transmembrane region" description="Helical" evidence="13">
    <location>
        <begin position="20"/>
        <end position="53"/>
    </location>
</feature>
<gene>
    <name evidence="14" type="ORF">TRICI_003517</name>
</gene>
<name>A0A642V3I9_9ASCO</name>
<evidence type="ECO:0000256" key="10">
    <source>
        <dbReference type="ARBA" id="ARBA00023136"/>
    </source>
</evidence>
<accession>A0A642V3I9</accession>
<dbReference type="InterPro" id="IPR027533">
    <property type="entry name" value="3_ketoreductase_fungal"/>
</dbReference>
<comment type="caution">
    <text evidence="14">The sequence shown here is derived from an EMBL/GenBank/DDBJ whole genome shotgun (WGS) entry which is preliminary data.</text>
</comment>
<dbReference type="Pfam" id="PF00106">
    <property type="entry name" value="adh_short"/>
    <property type="match status" value="1"/>
</dbReference>
<dbReference type="Gene3D" id="3.40.50.720">
    <property type="entry name" value="NAD(P)-binding Rossmann-like Domain"/>
    <property type="match status" value="1"/>
</dbReference>
<reference evidence="14" key="1">
    <citation type="journal article" date="2019" name="G3 (Bethesda)">
        <title>Genome Assemblies of Two Rare Opportunistic Yeast Pathogens: Diutina rugosa (syn. Candida rugosa) and Trichomonascus ciferrii (syn. Candida ciferrii).</title>
        <authorList>
            <person name="Mixao V."/>
            <person name="Saus E."/>
            <person name="Hansen A.P."/>
            <person name="Lass-Florl C."/>
            <person name="Gabaldon T."/>
        </authorList>
    </citation>
    <scope>NUCLEOTIDE SEQUENCE</scope>
    <source>
        <strain evidence="14">CBS 4856</strain>
    </source>
</reference>
<keyword evidence="4 12" id="KW-0256">Endoplasmic reticulum</keyword>
<evidence type="ECO:0000256" key="6">
    <source>
        <dbReference type="ARBA" id="ARBA00022857"/>
    </source>
</evidence>
<keyword evidence="9 12" id="KW-0443">Lipid metabolism</keyword>
<dbReference type="SUPFAM" id="SSF51735">
    <property type="entry name" value="NAD(P)-binding Rossmann-fold domains"/>
    <property type="match status" value="1"/>
</dbReference>
<dbReference type="OrthoDB" id="5545019at2759"/>
<comment type="subcellular location">
    <subcellularLocation>
        <location evidence="12">Endoplasmic reticulum membrane</location>
        <topology evidence="12">Single-pass membrane protein</topology>
    </subcellularLocation>
</comment>
<evidence type="ECO:0000313" key="14">
    <source>
        <dbReference type="EMBL" id="KAA8912347.1"/>
    </source>
</evidence>
<dbReference type="PIRSF" id="PIRSF000126">
    <property type="entry name" value="11-beta-HSD1"/>
    <property type="match status" value="1"/>
</dbReference>
<dbReference type="PANTHER" id="PTHR43086">
    <property type="entry name" value="VERY-LONG-CHAIN 3-OXOOACYL-COA REDUCTASE"/>
    <property type="match status" value="1"/>
</dbReference>
<dbReference type="FunFam" id="3.40.50.720:FF:000317">
    <property type="entry name" value="Very-long-chain 3-oxoacyl-CoA reductase"/>
    <property type="match status" value="1"/>
</dbReference>
<comment type="pathway">
    <text evidence="1">Lipid metabolism; fatty acid biosynthesis.</text>
</comment>
<keyword evidence="7 12" id="KW-1133">Transmembrane helix</keyword>
<sequence length="348" mass="38323">MGFSLHVALSHEVAEIAMRYPIAGLVAFIVACVGIFRVTVLTLSYFAVLFNLFLLPGASLKKYGAGKGAWVVITGASDGIGKEYAYQLAARGFNVGLVSRTESKLLALKEEIESKYKVEARVLAMDVSTDSSSNYQALAEFVEGLKVTVLINNVGMSHSIPTPFLETSDRELRDIITINNIATLKFTQIVVPRILKNIDKNAVAKRGLVLTMGSFAGLTPTPLLATYSGSKAFLQAWNNAMARELEPQGVDCQLVLSYLVTSAMSKIRRTSAMIPNPNQFVKSAIHSIGRRVGAQDRYATTTPYWSHALLHWLLENSIGVWSRLLISINYNMHVDIRKRALRKAEKLK</sequence>
<dbReference type="UniPathway" id="UPA00094"/>
<evidence type="ECO:0000256" key="13">
    <source>
        <dbReference type="SAM" id="Phobius"/>
    </source>
</evidence>
<proteinExistence type="inferred from homology"/>
<dbReference type="VEuPathDB" id="FungiDB:TRICI_003517"/>
<dbReference type="GO" id="GO:0141040">
    <property type="term" value="F:very-long-chain 3-oxoacyl-CoA reductase activity"/>
    <property type="evidence" value="ECO:0007669"/>
    <property type="project" value="UniProtKB-EC"/>
</dbReference>
<dbReference type="InterPro" id="IPR002347">
    <property type="entry name" value="SDR_fam"/>
</dbReference>
<keyword evidence="5 12" id="KW-0276">Fatty acid metabolism</keyword>
<dbReference type="Proteomes" id="UP000761534">
    <property type="component" value="Unassembled WGS sequence"/>
</dbReference>
<evidence type="ECO:0000256" key="2">
    <source>
        <dbReference type="ARBA" id="ARBA00022516"/>
    </source>
</evidence>
<comment type="similarity">
    <text evidence="12">Belongs to the short-chain dehydrogenases/reductases (SDR) family.</text>
</comment>
<dbReference type="PRINTS" id="PR00081">
    <property type="entry name" value="GDHRDH"/>
</dbReference>
<dbReference type="EMBL" id="SWFS01000258">
    <property type="protein sequence ID" value="KAA8912347.1"/>
    <property type="molecule type" value="Genomic_DNA"/>
</dbReference>
<dbReference type="GO" id="GO:0005789">
    <property type="term" value="C:endoplasmic reticulum membrane"/>
    <property type="evidence" value="ECO:0007669"/>
    <property type="project" value="UniProtKB-SubCell"/>
</dbReference>
<evidence type="ECO:0000256" key="1">
    <source>
        <dbReference type="ARBA" id="ARBA00005194"/>
    </source>
</evidence>
<feature type="binding site" evidence="12">
    <location>
        <position position="214"/>
    </location>
    <ligand>
        <name>substrate</name>
    </ligand>
</feature>
<dbReference type="GO" id="GO:0030148">
    <property type="term" value="P:sphingolipid biosynthetic process"/>
    <property type="evidence" value="ECO:0007669"/>
    <property type="project" value="UniProtKB-ARBA"/>
</dbReference>
<dbReference type="PANTHER" id="PTHR43086:SF2">
    <property type="entry name" value="HYDROXYSTEROID DEHYDROGENASE-LIKE PROTEIN 1"/>
    <property type="match status" value="1"/>
</dbReference>
<dbReference type="AlphaFoldDB" id="A0A642V3I9"/>
<dbReference type="EC" id="1.1.1.330" evidence="12"/>
<keyword evidence="6 12" id="KW-0521">NADP</keyword>
<keyword evidence="15" id="KW-1185">Reference proteome</keyword>
<keyword evidence="10 12" id="KW-0472">Membrane</keyword>
<dbReference type="CDD" id="cd05356">
    <property type="entry name" value="17beta-HSD1_like_SDR_c"/>
    <property type="match status" value="1"/>
</dbReference>
<comment type="function">
    <text evidence="12">Component of the microsomal membrane bound fatty acid elongation system, which produces the 26-carbon very long-chain fatty acids (VLCFA) from palmitate. Catalyzes the reduction of the 3-ketoacyl-CoA intermediate that is formed in each cycle of fatty acid elongation. VLCFAs serve as precursors for ceramide and sphingolipids.</text>
</comment>
<keyword evidence="2 12" id="KW-0444">Lipid biosynthesis</keyword>
<keyword evidence="3 12" id="KW-0812">Transmembrane</keyword>
<dbReference type="PROSITE" id="PS00061">
    <property type="entry name" value="ADH_SHORT"/>
    <property type="match status" value="1"/>
</dbReference>
<comment type="catalytic activity">
    <reaction evidence="12">
        <text>a very-long-chain (3R)-3-hydroxyacyl-CoA + NADP(+) = a very-long-chain 3-oxoacyl-CoA + NADPH + H(+)</text>
        <dbReference type="Rhea" id="RHEA:48680"/>
        <dbReference type="ChEBI" id="CHEBI:15378"/>
        <dbReference type="ChEBI" id="CHEBI:57783"/>
        <dbReference type="ChEBI" id="CHEBI:58349"/>
        <dbReference type="ChEBI" id="CHEBI:85440"/>
        <dbReference type="ChEBI" id="CHEBI:90725"/>
        <dbReference type="EC" id="1.1.1.330"/>
    </reaction>
</comment>
<evidence type="ECO:0000256" key="9">
    <source>
        <dbReference type="ARBA" id="ARBA00023098"/>
    </source>
</evidence>
<keyword evidence="11 12" id="KW-0275">Fatty acid biosynthesis</keyword>
<evidence type="ECO:0000256" key="3">
    <source>
        <dbReference type="ARBA" id="ARBA00022692"/>
    </source>
</evidence>
<evidence type="ECO:0000313" key="15">
    <source>
        <dbReference type="Proteomes" id="UP000761534"/>
    </source>
</evidence>
<evidence type="ECO:0000256" key="8">
    <source>
        <dbReference type="ARBA" id="ARBA00023002"/>
    </source>
</evidence>
<evidence type="ECO:0000256" key="11">
    <source>
        <dbReference type="ARBA" id="ARBA00023160"/>
    </source>
</evidence>
<evidence type="ECO:0000256" key="12">
    <source>
        <dbReference type="HAMAP-Rule" id="MF_03107"/>
    </source>
</evidence>
<dbReference type="InterPro" id="IPR020904">
    <property type="entry name" value="Sc_DH/Rdtase_CS"/>
</dbReference>
<feature type="active site" description="Proton acceptor" evidence="12">
    <location>
        <position position="227"/>
    </location>
</feature>
<dbReference type="HAMAP" id="MF_03107">
    <property type="entry name" value="3_ketoreductase"/>
    <property type="match status" value="1"/>
</dbReference>
<evidence type="ECO:0000256" key="7">
    <source>
        <dbReference type="ARBA" id="ARBA00022989"/>
    </source>
</evidence>
<organism evidence="14 15">
    <name type="scientific">Trichomonascus ciferrii</name>
    <dbReference type="NCBI Taxonomy" id="44093"/>
    <lineage>
        <taxon>Eukaryota</taxon>
        <taxon>Fungi</taxon>
        <taxon>Dikarya</taxon>
        <taxon>Ascomycota</taxon>
        <taxon>Saccharomycotina</taxon>
        <taxon>Dipodascomycetes</taxon>
        <taxon>Dipodascales</taxon>
        <taxon>Trichomonascaceae</taxon>
        <taxon>Trichomonascus</taxon>
        <taxon>Trichomonascus ciferrii complex</taxon>
    </lineage>
</organism>
<protein>
    <recommendedName>
        <fullName evidence="12">Very-long-chain 3-oxoacyl-CoA reductase</fullName>
        <ecNumber evidence="12">1.1.1.330</ecNumber>
    </recommendedName>
    <alternativeName>
        <fullName evidence="12">3-ketoacyl-CoA reductase</fullName>
        <shortName evidence="12">3-ketoreductase</shortName>
        <shortName evidence="12">KAR</shortName>
    </alternativeName>
    <alternativeName>
        <fullName evidence="12">Microsomal beta-keto-reductase</fullName>
    </alternativeName>
</protein>
<dbReference type="GO" id="GO:0030497">
    <property type="term" value="P:fatty acid elongation"/>
    <property type="evidence" value="ECO:0007669"/>
    <property type="project" value="UniProtKB-UniRule"/>
</dbReference>
<dbReference type="InterPro" id="IPR036291">
    <property type="entry name" value="NAD(P)-bd_dom_sf"/>
</dbReference>
<evidence type="ECO:0000256" key="5">
    <source>
        <dbReference type="ARBA" id="ARBA00022832"/>
    </source>
</evidence>
<dbReference type="GO" id="GO:0045703">
    <property type="term" value="F:ketoreductase activity"/>
    <property type="evidence" value="ECO:0007669"/>
    <property type="project" value="UniProtKB-UniRule"/>
</dbReference>